<dbReference type="Proteomes" id="UP001283361">
    <property type="component" value="Unassembled WGS sequence"/>
</dbReference>
<dbReference type="AlphaFoldDB" id="A0AAE0Y8F6"/>
<feature type="region of interest" description="Disordered" evidence="1">
    <location>
        <begin position="141"/>
        <end position="162"/>
    </location>
</feature>
<dbReference type="EMBL" id="JAWDGP010006684">
    <property type="protein sequence ID" value="KAK3736874.1"/>
    <property type="molecule type" value="Genomic_DNA"/>
</dbReference>
<comment type="caution">
    <text evidence="2">The sequence shown here is derived from an EMBL/GenBank/DDBJ whole genome shotgun (WGS) entry which is preliminary data.</text>
</comment>
<organism evidence="2 3">
    <name type="scientific">Elysia crispata</name>
    <name type="common">lettuce slug</name>
    <dbReference type="NCBI Taxonomy" id="231223"/>
    <lineage>
        <taxon>Eukaryota</taxon>
        <taxon>Metazoa</taxon>
        <taxon>Spiralia</taxon>
        <taxon>Lophotrochozoa</taxon>
        <taxon>Mollusca</taxon>
        <taxon>Gastropoda</taxon>
        <taxon>Heterobranchia</taxon>
        <taxon>Euthyneura</taxon>
        <taxon>Panpulmonata</taxon>
        <taxon>Sacoglossa</taxon>
        <taxon>Placobranchoidea</taxon>
        <taxon>Plakobranchidae</taxon>
        <taxon>Elysia</taxon>
    </lineage>
</organism>
<evidence type="ECO:0000256" key="1">
    <source>
        <dbReference type="SAM" id="MobiDB-lite"/>
    </source>
</evidence>
<proteinExistence type="predicted"/>
<evidence type="ECO:0000313" key="3">
    <source>
        <dbReference type="Proteomes" id="UP001283361"/>
    </source>
</evidence>
<name>A0AAE0Y8F6_9GAST</name>
<protein>
    <submittedName>
        <fullName evidence="2">Uncharacterized protein</fullName>
    </submittedName>
</protein>
<feature type="region of interest" description="Disordered" evidence="1">
    <location>
        <begin position="63"/>
        <end position="83"/>
    </location>
</feature>
<gene>
    <name evidence="2" type="ORF">RRG08_000621</name>
</gene>
<accession>A0AAE0Y8F6</accession>
<keyword evidence="3" id="KW-1185">Reference proteome</keyword>
<reference evidence="2" key="1">
    <citation type="journal article" date="2023" name="G3 (Bethesda)">
        <title>A reference genome for the long-term kleptoplast-retaining sea slug Elysia crispata morphotype clarki.</title>
        <authorList>
            <person name="Eastman K.E."/>
            <person name="Pendleton A.L."/>
            <person name="Shaikh M.A."/>
            <person name="Suttiyut T."/>
            <person name="Ogas R."/>
            <person name="Tomko P."/>
            <person name="Gavelis G."/>
            <person name="Widhalm J.R."/>
            <person name="Wisecaver J.H."/>
        </authorList>
    </citation>
    <scope>NUCLEOTIDE SEQUENCE</scope>
    <source>
        <strain evidence="2">ECLA1</strain>
    </source>
</reference>
<sequence length="162" mass="18168">MGKVFVKLGQSVCRVDLQRPFILTVIPSAATVLRQLPMYYCVSLRTKLTEAGFTDNKRKRVGVRAGKEKKKTGVRTGAAKKKMMSRGRQRFATRWFYTKLQVLLAELKSKQTSITKAVEKNLEDGDGRRGRLAGEMYRAEVRGQEREGGAEQGGVGDEIISR</sequence>
<evidence type="ECO:0000313" key="2">
    <source>
        <dbReference type="EMBL" id="KAK3736874.1"/>
    </source>
</evidence>